<dbReference type="AlphaFoldDB" id="A0A1Z5HXF9"/>
<dbReference type="GO" id="GO:0016757">
    <property type="term" value="F:glycosyltransferase activity"/>
    <property type="evidence" value="ECO:0007669"/>
    <property type="project" value="InterPro"/>
</dbReference>
<dbReference type="UniPathway" id="UPA00963"/>
<proteinExistence type="inferred from homology"/>
<dbReference type="GO" id="GO:0044038">
    <property type="term" value="P:cell wall macromolecule biosynthetic process"/>
    <property type="evidence" value="ECO:0007669"/>
    <property type="project" value="InterPro"/>
</dbReference>
<evidence type="ECO:0000256" key="10">
    <source>
        <dbReference type="ARBA" id="ARBA00023136"/>
    </source>
</evidence>
<keyword evidence="9 13" id="KW-1133">Transmembrane helix</keyword>
<feature type="transmembrane region" description="Helical" evidence="13">
    <location>
        <begin position="356"/>
        <end position="380"/>
    </location>
</feature>
<keyword evidence="17" id="KW-1185">Reference proteome</keyword>
<keyword evidence="6" id="KW-1003">Cell membrane</keyword>
<dbReference type="Proteomes" id="UP000197032">
    <property type="component" value="Unassembled WGS sequence"/>
</dbReference>
<keyword evidence="7" id="KW-0808">Transferase</keyword>
<evidence type="ECO:0000256" key="8">
    <source>
        <dbReference type="ARBA" id="ARBA00022692"/>
    </source>
</evidence>
<evidence type="ECO:0000256" key="13">
    <source>
        <dbReference type="SAM" id="Phobius"/>
    </source>
</evidence>
<name>A0A1Z5HXF9_9FIRM</name>
<dbReference type="Pfam" id="PF12250">
    <property type="entry name" value="AftA_N"/>
    <property type="match status" value="1"/>
</dbReference>
<dbReference type="EMBL" id="BDGJ01000197">
    <property type="protein sequence ID" value="GAW93995.1"/>
    <property type="molecule type" value="Genomic_DNA"/>
</dbReference>
<dbReference type="EC" id="2.4.2.46" evidence="4"/>
<evidence type="ECO:0000256" key="4">
    <source>
        <dbReference type="ARBA" id="ARBA00012037"/>
    </source>
</evidence>
<reference evidence="17" key="1">
    <citation type="journal article" date="2017" name="Appl. Environ. Microbiol.">
        <title>Genomic Analysis of Calderihabitans maritimus KKC1, a Thermophilic, Hydrogenogenic, Carboxydotrophic Bacterium Isolated from Marine Sediment.</title>
        <authorList>
            <person name="Omae K."/>
            <person name="Yoneda Y."/>
            <person name="Fukuyama Y."/>
            <person name="Yoshida T."/>
            <person name="Sako Y."/>
        </authorList>
    </citation>
    <scope>NUCLEOTIDE SEQUENCE [LARGE SCALE GENOMIC DNA]</scope>
    <source>
        <strain evidence="17">KKC1</strain>
    </source>
</reference>
<feature type="transmembrane region" description="Helical" evidence="13">
    <location>
        <begin position="386"/>
        <end position="404"/>
    </location>
</feature>
<evidence type="ECO:0000313" key="16">
    <source>
        <dbReference type="EMBL" id="GAW93995.1"/>
    </source>
</evidence>
<evidence type="ECO:0000256" key="7">
    <source>
        <dbReference type="ARBA" id="ARBA00022679"/>
    </source>
</evidence>
<keyword evidence="8 13" id="KW-0812">Transmembrane</keyword>
<comment type="catalytic activity">
    <reaction evidence="12">
        <text>Adds an alpha-D-arabinofuranosyl group from trans,octacis-decaprenylphospho-beta-D-arabinofuranose at the 5-O-position of the eighth, tenth and twelfth galactofuranose unit of the galactofuranan chain of [beta-D-galactofuranosyl-(1-&gt;5)-beta-D-galactofuranosyl-(1-&gt;6)]14-beta-D-galactofuranosyl-(1-&gt;5)-beta-D-galactofuranosyl-(1-&gt;4)-alpha-L-rhamnopyranosyl-(1-&gt;3)-N-acetyl-alpha-D-glucosaminyl-diphospho-trans,octacis-decaprenol.</text>
        <dbReference type="EC" id="2.4.2.46"/>
    </reaction>
</comment>
<evidence type="ECO:0000313" key="17">
    <source>
        <dbReference type="Proteomes" id="UP000197032"/>
    </source>
</evidence>
<gene>
    <name evidence="16" type="ORF">KKC1_31150</name>
</gene>
<feature type="transmembrane region" description="Helical" evidence="13">
    <location>
        <begin position="12"/>
        <end position="31"/>
    </location>
</feature>
<comment type="subcellular location">
    <subcellularLocation>
        <location evidence="1">Cell membrane</location>
        <topology evidence="1">Multi-pass membrane protein</topology>
    </subcellularLocation>
</comment>
<dbReference type="GO" id="GO:0045227">
    <property type="term" value="P:capsule polysaccharide biosynthetic process"/>
    <property type="evidence" value="ECO:0007669"/>
    <property type="project" value="UniProtKB-UniPathway"/>
</dbReference>
<sequence length="591" mass="67721">MLEINMNSFPRTVSAVILSFLVLVFMVKGVIQQIPSTYPNMHLLARTLIIIFASAIYVVVINWNKVQRYPLLVICLLSIFIVAVLYIPFRSTPFGLNGIWGDAWFVTSSITKFSQNWSFVDFTYKGLPSFYPPLYFYVLGKISLFLGKAPYLMVRYGVFLTAFLLPFAVFSLWRQIVSREAAIIITFLNFLVFNGLLLYKPYEFISLSLFVPWWLYYVERVSGESIKGSRVFIGGVIGALLFQTYYYYFFIGGLSLILNILIHLGAGESARKIIREFVLKIYVLIVSAALSLPYWGPLLYSLIKFGSEPLQNRWFTPGHINFYIPFFNLNFSGVILLGGFLYLIFVNNKTTSSLKLLLAACYIWYLVGYVMIIAFNLPILHVKVNQMINTVLMPAAGLAIWSLLKEAKVRKIIKNTGVAFLTAAFILFTLQTYITGVERNKLLENANKQKVNVKLAKTFNKPEYKGKVFLTSNFELLAYAPVYAFIVNNAHYSHPAARFHERLSFLESLSKIDNPEEFARKLANNKYSKIDYIWLNYKDGKYHLNISDDNFPNGGKSVHISFDGKLFSSQYFERIEDNGYVLFKLNPESGR</sequence>
<feature type="domain" description="Arabinofuranosyltransferase AftA C-terminal" evidence="14">
    <location>
        <begin position="449"/>
        <end position="574"/>
    </location>
</feature>
<evidence type="ECO:0000259" key="15">
    <source>
        <dbReference type="Pfam" id="PF12250"/>
    </source>
</evidence>
<protein>
    <recommendedName>
        <fullName evidence="5">Galactan 5-O-arabinofuranosyltransferase</fullName>
        <ecNumber evidence="4">2.4.2.46</ecNumber>
    </recommendedName>
    <alternativeName>
        <fullName evidence="11">Arabinofuranosyltransferase AftA</fullName>
    </alternativeName>
</protein>
<dbReference type="Pfam" id="PF12249">
    <property type="entry name" value="AftA_C"/>
    <property type="match status" value="1"/>
</dbReference>
<evidence type="ECO:0000256" key="3">
    <source>
        <dbReference type="ARBA" id="ARBA00009655"/>
    </source>
</evidence>
<dbReference type="OrthoDB" id="4775300at2"/>
<dbReference type="InterPro" id="IPR020963">
    <property type="entry name" value="ArabinofuranosylTrfase_AftA_N"/>
</dbReference>
<accession>A0A1Z5HXF9</accession>
<feature type="transmembrane region" description="Helical" evidence="13">
    <location>
        <begin position="153"/>
        <end position="173"/>
    </location>
</feature>
<dbReference type="InterPro" id="IPR020959">
    <property type="entry name" value="ArabinofuranosylTrfase_AftA_C"/>
</dbReference>
<organism evidence="16 17">
    <name type="scientific">Calderihabitans maritimus</name>
    <dbReference type="NCBI Taxonomy" id="1246530"/>
    <lineage>
        <taxon>Bacteria</taxon>
        <taxon>Bacillati</taxon>
        <taxon>Bacillota</taxon>
        <taxon>Clostridia</taxon>
        <taxon>Neomoorellales</taxon>
        <taxon>Calderihabitantaceae</taxon>
        <taxon>Calderihabitans</taxon>
    </lineage>
</organism>
<evidence type="ECO:0000256" key="12">
    <source>
        <dbReference type="ARBA" id="ARBA00034030"/>
    </source>
</evidence>
<comment type="pathway">
    <text evidence="2">Cell wall biogenesis; cell wall polysaccharide biosynthesis.</text>
</comment>
<evidence type="ECO:0000256" key="1">
    <source>
        <dbReference type="ARBA" id="ARBA00004651"/>
    </source>
</evidence>
<feature type="transmembrane region" description="Helical" evidence="13">
    <location>
        <begin position="43"/>
        <end position="63"/>
    </location>
</feature>
<dbReference type="GO" id="GO:0005886">
    <property type="term" value="C:plasma membrane"/>
    <property type="evidence" value="ECO:0007669"/>
    <property type="project" value="UniProtKB-SubCell"/>
</dbReference>
<evidence type="ECO:0000256" key="6">
    <source>
        <dbReference type="ARBA" id="ARBA00022475"/>
    </source>
</evidence>
<feature type="transmembrane region" description="Helical" evidence="13">
    <location>
        <begin position="245"/>
        <end position="265"/>
    </location>
</feature>
<feature type="transmembrane region" description="Helical" evidence="13">
    <location>
        <begin position="180"/>
        <end position="199"/>
    </location>
</feature>
<feature type="transmembrane region" description="Helical" evidence="13">
    <location>
        <begin position="69"/>
        <end position="89"/>
    </location>
</feature>
<feature type="transmembrane region" description="Helical" evidence="13">
    <location>
        <begin position="323"/>
        <end position="344"/>
    </location>
</feature>
<feature type="domain" description="Arabinofuranosyltransferase AftA N-terminal" evidence="15">
    <location>
        <begin position="48"/>
        <end position="412"/>
    </location>
</feature>
<dbReference type="RefSeq" id="WP_088555030.1">
    <property type="nucleotide sequence ID" value="NZ_BDGJ01000197.1"/>
</dbReference>
<evidence type="ECO:0000256" key="9">
    <source>
        <dbReference type="ARBA" id="ARBA00022989"/>
    </source>
</evidence>
<evidence type="ECO:0000259" key="14">
    <source>
        <dbReference type="Pfam" id="PF12249"/>
    </source>
</evidence>
<evidence type="ECO:0000256" key="5">
    <source>
        <dbReference type="ARBA" id="ARBA00020482"/>
    </source>
</evidence>
<evidence type="ECO:0000256" key="2">
    <source>
        <dbReference type="ARBA" id="ARBA00004776"/>
    </source>
</evidence>
<keyword evidence="10 13" id="KW-0472">Membrane</keyword>
<feature type="transmembrane region" description="Helical" evidence="13">
    <location>
        <begin position="277"/>
        <end position="303"/>
    </location>
</feature>
<comment type="similarity">
    <text evidence="3">Belongs to the glycosyltransferase 85 family.</text>
</comment>
<evidence type="ECO:0000256" key="11">
    <source>
        <dbReference type="ARBA" id="ARBA00033184"/>
    </source>
</evidence>
<feature type="transmembrane region" description="Helical" evidence="13">
    <location>
        <begin position="416"/>
        <end position="434"/>
    </location>
</feature>
<comment type="caution">
    <text evidence="16">The sequence shown here is derived from an EMBL/GenBank/DDBJ whole genome shotgun (WGS) entry which is preliminary data.</text>
</comment>